<keyword evidence="2" id="KW-1185">Reference proteome</keyword>
<proteinExistence type="predicted"/>
<dbReference type="AlphaFoldDB" id="A0A6H5GIC8"/>
<dbReference type="EMBL" id="CADCXU010012403">
    <property type="protein sequence ID" value="CAB0002485.1"/>
    <property type="molecule type" value="Genomic_DNA"/>
</dbReference>
<organism evidence="1 2">
    <name type="scientific">Nesidiocoris tenuis</name>
    <dbReference type="NCBI Taxonomy" id="355587"/>
    <lineage>
        <taxon>Eukaryota</taxon>
        <taxon>Metazoa</taxon>
        <taxon>Ecdysozoa</taxon>
        <taxon>Arthropoda</taxon>
        <taxon>Hexapoda</taxon>
        <taxon>Insecta</taxon>
        <taxon>Pterygota</taxon>
        <taxon>Neoptera</taxon>
        <taxon>Paraneoptera</taxon>
        <taxon>Hemiptera</taxon>
        <taxon>Heteroptera</taxon>
        <taxon>Panheteroptera</taxon>
        <taxon>Cimicomorpha</taxon>
        <taxon>Miridae</taxon>
        <taxon>Dicyphina</taxon>
        <taxon>Nesidiocoris</taxon>
    </lineage>
</organism>
<evidence type="ECO:0000313" key="1">
    <source>
        <dbReference type="EMBL" id="CAB0002485.1"/>
    </source>
</evidence>
<dbReference type="Proteomes" id="UP000479000">
    <property type="component" value="Unassembled WGS sequence"/>
</dbReference>
<name>A0A6H5GIC8_9HEMI</name>
<reference evidence="1 2" key="1">
    <citation type="submission" date="2020-02" db="EMBL/GenBank/DDBJ databases">
        <authorList>
            <person name="Ferguson B K."/>
        </authorList>
    </citation>
    <scope>NUCLEOTIDE SEQUENCE [LARGE SCALE GENOMIC DNA]</scope>
</reference>
<gene>
    <name evidence="1" type="ORF">NTEN_LOCUS8272</name>
</gene>
<protein>
    <submittedName>
        <fullName evidence="1">Uncharacterized protein</fullName>
    </submittedName>
</protein>
<sequence length="71" mass="7765">MNGKHSRNRRMAHSIAKMAITPSPPAARFPLSFPAVPGPHRPRSASPSVVKSRLTGWFFVKNERSRGPGGM</sequence>
<feature type="non-terminal residue" evidence="1">
    <location>
        <position position="71"/>
    </location>
</feature>
<evidence type="ECO:0000313" key="2">
    <source>
        <dbReference type="Proteomes" id="UP000479000"/>
    </source>
</evidence>
<accession>A0A6H5GIC8</accession>